<evidence type="ECO:0000256" key="3">
    <source>
        <dbReference type="PROSITE-ProRule" id="PRU00339"/>
    </source>
</evidence>
<sequence>MTNEDINESQCHPLKIKNDALTLKYQKKVYFIMGGYENMLVNLTNELTKSLKKEPNNAFELSYRGKIFFIMGKYDEAFEDLTRLLKIEPDNILALKYRGEINYMMKNYKKSIDDLKELNQMIYGQRSDENHNDSNTKLI</sequence>
<dbReference type="InterPro" id="IPR050498">
    <property type="entry name" value="Ycf3"/>
</dbReference>
<feature type="repeat" description="TPR" evidence="3">
    <location>
        <begin position="58"/>
        <end position="91"/>
    </location>
</feature>
<dbReference type="AlphaFoldDB" id="A0A397V332"/>
<dbReference type="Gene3D" id="1.25.40.10">
    <property type="entry name" value="Tetratricopeptide repeat domain"/>
    <property type="match status" value="1"/>
</dbReference>
<protein>
    <submittedName>
        <fullName evidence="4">Uncharacterized protein</fullName>
    </submittedName>
</protein>
<dbReference type="PROSITE" id="PS50005">
    <property type="entry name" value="TPR"/>
    <property type="match status" value="1"/>
</dbReference>
<dbReference type="PANTHER" id="PTHR44858">
    <property type="entry name" value="TETRATRICOPEPTIDE REPEAT PROTEIN 6"/>
    <property type="match status" value="1"/>
</dbReference>
<dbReference type="Pfam" id="PF13414">
    <property type="entry name" value="TPR_11"/>
    <property type="match status" value="1"/>
</dbReference>
<comment type="caution">
    <text evidence="4">The sequence shown here is derived from an EMBL/GenBank/DDBJ whole genome shotgun (WGS) entry which is preliminary data.</text>
</comment>
<evidence type="ECO:0000313" key="4">
    <source>
        <dbReference type="EMBL" id="RIB15787.1"/>
    </source>
</evidence>
<reference evidence="4 5" key="1">
    <citation type="submission" date="2018-06" db="EMBL/GenBank/DDBJ databases">
        <title>Comparative genomics reveals the genomic features of Rhizophagus irregularis, R. cerebriforme, R. diaphanum and Gigaspora rosea, and their symbiotic lifestyle signature.</title>
        <authorList>
            <person name="Morin E."/>
            <person name="San Clemente H."/>
            <person name="Chen E.C.H."/>
            <person name="De La Providencia I."/>
            <person name="Hainaut M."/>
            <person name="Kuo A."/>
            <person name="Kohler A."/>
            <person name="Murat C."/>
            <person name="Tang N."/>
            <person name="Roy S."/>
            <person name="Loubradou J."/>
            <person name="Henrissat B."/>
            <person name="Grigoriev I.V."/>
            <person name="Corradi N."/>
            <person name="Roux C."/>
            <person name="Martin F.M."/>
        </authorList>
    </citation>
    <scope>NUCLEOTIDE SEQUENCE [LARGE SCALE GENOMIC DNA]</scope>
    <source>
        <strain evidence="4 5">DAOM 194757</strain>
    </source>
</reference>
<accession>A0A397V332</accession>
<dbReference type="Proteomes" id="UP000266673">
    <property type="component" value="Unassembled WGS sequence"/>
</dbReference>
<keyword evidence="1" id="KW-0677">Repeat</keyword>
<dbReference type="EMBL" id="QKWP01000722">
    <property type="protein sequence ID" value="RIB15787.1"/>
    <property type="molecule type" value="Genomic_DNA"/>
</dbReference>
<dbReference type="SMART" id="SM00028">
    <property type="entry name" value="TPR"/>
    <property type="match status" value="2"/>
</dbReference>
<dbReference type="InterPro" id="IPR011990">
    <property type="entry name" value="TPR-like_helical_dom_sf"/>
</dbReference>
<dbReference type="GO" id="GO:0046813">
    <property type="term" value="P:receptor-mediated virion attachment to host cell"/>
    <property type="evidence" value="ECO:0007669"/>
    <property type="project" value="TreeGrafter"/>
</dbReference>
<evidence type="ECO:0000313" key="5">
    <source>
        <dbReference type="Proteomes" id="UP000266673"/>
    </source>
</evidence>
<evidence type="ECO:0000256" key="1">
    <source>
        <dbReference type="ARBA" id="ARBA00022737"/>
    </source>
</evidence>
<name>A0A397V332_9GLOM</name>
<organism evidence="4 5">
    <name type="scientific">Gigaspora rosea</name>
    <dbReference type="NCBI Taxonomy" id="44941"/>
    <lineage>
        <taxon>Eukaryota</taxon>
        <taxon>Fungi</taxon>
        <taxon>Fungi incertae sedis</taxon>
        <taxon>Mucoromycota</taxon>
        <taxon>Glomeromycotina</taxon>
        <taxon>Glomeromycetes</taxon>
        <taxon>Diversisporales</taxon>
        <taxon>Gigasporaceae</taxon>
        <taxon>Gigaspora</taxon>
    </lineage>
</organism>
<keyword evidence="2 3" id="KW-0802">TPR repeat</keyword>
<proteinExistence type="predicted"/>
<evidence type="ECO:0000256" key="2">
    <source>
        <dbReference type="ARBA" id="ARBA00022803"/>
    </source>
</evidence>
<gene>
    <name evidence="4" type="ORF">C2G38_2039110</name>
</gene>
<keyword evidence="5" id="KW-1185">Reference proteome</keyword>
<dbReference type="InterPro" id="IPR019734">
    <property type="entry name" value="TPR_rpt"/>
</dbReference>
<dbReference type="PANTHER" id="PTHR44858:SF1">
    <property type="entry name" value="UDP-N-ACETYLGLUCOSAMINE--PEPTIDE N-ACETYLGLUCOSAMINYLTRANSFERASE SPINDLY-RELATED"/>
    <property type="match status" value="1"/>
</dbReference>
<dbReference type="OrthoDB" id="10250354at2759"/>
<dbReference type="SUPFAM" id="SSF48452">
    <property type="entry name" value="TPR-like"/>
    <property type="match status" value="1"/>
</dbReference>